<dbReference type="EMBL" id="BAAABW010000013">
    <property type="protein sequence ID" value="GAA0346529.1"/>
    <property type="molecule type" value="Genomic_DNA"/>
</dbReference>
<reference evidence="2" key="1">
    <citation type="journal article" date="2019" name="Int. J. Syst. Evol. Microbiol.">
        <title>The Global Catalogue of Microorganisms (GCM) 10K type strain sequencing project: providing services to taxonomists for standard genome sequencing and annotation.</title>
        <authorList>
            <consortium name="The Broad Institute Genomics Platform"/>
            <consortium name="The Broad Institute Genome Sequencing Center for Infectious Disease"/>
            <person name="Wu L."/>
            <person name="Ma J."/>
        </authorList>
    </citation>
    <scope>NUCLEOTIDE SEQUENCE [LARGE SCALE GENOMIC DNA]</scope>
    <source>
        <strain evidence="2">JCM 4565</strain>
    </source>
</reference>
<dbReference type="Proteomes" id="UP001500063">
    <property type="component" value="Unassembled WGS sequence"/>
</dbReference>
<gene>
    <name evidence="1" type="ORF">GCM10010319_23790</name>
</gene>
<evidence type="ECO:0000313" key="1">
    <source>
        <dbReference type="EMBL" id="GAA0346529.1"/>
    </source>
</evidence>
<evidence type="ECO:0000313" key="2">
    <source>
        <dbReference type="Proteomes" id="UP001500063"/>
    </source>
</evidence>
<keyword evidence="2" id="KW-1185">Reference proteome</keyword>
<accession>A0ABP3GIL1</accession>
<protein>
    <submittedName>
        <fullName evidence="1">Uncharacterized protein</fullName>
    </submittedName>
</protein>
<comment type="caution">
    <text evidence="1">The sequence shown here is derived from an EMBL/GenBank/DDBJ whole genome shotgun (WGS) entry which is preliminary data.</text>
</comment>
<name>A0ABP3GIL1_9ACTN</name>
<organism evidence="1 2">
    <name type="scientific">Streptomyces blastmyceticus</name>
    <dbReference type="NCBI Taxonomy" id="68180"/>
    <lineage>
        <taxon>Bacteria</taxon>
        <taxon>Bacillati</taxon>
        <taxon>Actinomycetota</taxon>
        <taxon>Actinomycetes</taxon>
        <taxon>Kitasatosporales</taxon>
        <taxon>Streptomycetaceae</taxon>
        <taxon>Streptomyces</taxon>
    </lineage>
</organism>
<sequence>MLYSALIHREVKCHFKGLKSLRDGGGGFHAGCMKKSSGVRRIATAVTVAAMAAVVTMSGVGTAQASAKVNDGGYVTDAHGNALRSGDRIKIQDLSDRGGWVFTDKNSGSTVAYSYNMKSWDVRHGGPSTRADDYEVTLVGGHSGDPIKWGDSVKIDDVNHGYWGYLESWSGGSPLLYASANADSFGFVPVKGNKNQAQLTDYNGTGGDENYHSVGGATLGLQGGSPDTLSFVIDK</sequence>
<proteinExistence type="predicted"/>